<dbReference type="STRING" id="888268.A0A1E5VK65"/>
<evidence type="ECO:0000313" key="2">
    <source>
        <dbReference type="EMBL" id="OEL25505.1"/>
    </source>
</evidence>
<keyword evidence="3" id="KW-1185">Reference proteome</keyword>
<feature type="domain" description="F-box" evidence="1">
    <location>
        <begin position="19"/>
        <end position="70"/>
    </location>
</feature>
<dbReference type="PANTHER" id="PTHR34223">
    <property type="entry name" value="OS11G0201299 PROTEIN"/>
    <property type="match status" value="1"/>
</dbReference>
<dbReference type="AlphaFoldDB" id="A0A1E5VK65"/>
<feature type="non-terminal residue" evidence="2">
    <location>
        <position position="357"/>
    </location>
</feature>
<dbReference type="EMBL" id="LWDX02037135">
    <property type="protein sequence ID" value="OEL25505.1"/>
    <property type="molecule type" value="Genomic_DNA"/>
</dbReference>
<dbReference type="CDD" id="cd22160">
    <property type="entry name" value="F-box_AtFBL13-like"/>
    <property type="match status" value="1"/>
</dbReference>
<dbReference type="InterPro" id="IPR053197">
    <property type="entry name" value="F-box_SCFL_complex_component"/>
</dbReference>
<dbReference type="InterPro" id="IPR036047">
    <property type="entry name" value="F-box-like_dom_sf"/>
</dbReference>
<proteinExistence type="predicted"/>
<accession>A0A1E5VK65</accession>
<evidence type="ECO:0000313" key="3">
    <source>
        <dbReference type="Proteomes" id="UP000095767"/>
    </source>
</evidence>
<dbReference type="OrthoDB" id="665919at2759"/>
<dbReference type="PANTHER" id="PTHR34223:SF107">
    <property type="entry name" value="F-BOX DOMAIN-CONTAINING PROTEIN"/>
    <property type="match status" value="1"/>
</dbReference>
<comment type="caution">
    <text evidence="2">The sequence shown here is derived from an EMBL/GenBank/DDBJ whole genome shotgun (WGS) entry which is preliminary data.</text>
</comment>
<dbReference type="Proteomes" id="UP000095767">
    <property type="component" value="Unassembled WGS sequence"/>
</dbReference>
<dbReference type="InterPro" id="IPR053781">
    <property type="entry name" value="F-box_AtFBL13-like"/>
</dbReference>
<reference evidence="2 3" key="1">
    <citation type="submission" date="2016-09" db="EMBL/GenBank/DDBJ databases">
        <title>The draft genome of Dichanthelium oligosanthes: A C3 panicoid grass species.</title>
        <authorList>
            <person name="Studer A.J."/>
            <person name="Schnable J.C."/>
            <person name="Brutnell T.P."/>
        </authorList>
    </citation>
    <scope>NUCLEOTIDE SEQUENCE [LARGE SCALE GENOMIC DNA]</scope>
    <source>
        <strain evidence="3">cv. Kellogg 1175</strain>
        <tissue evidence="2">Leaf</tissue>
    </source>
</reference>
<protein>
    <recommendedName>
        <fullName evidence="1">F-box domain-containing protein</fullName>
    </recommendedName>
</protein>
<organism evidence="2 3">
    <name type="scientific">Dichanthelium oligosanthes</name>
    <dbReference type="NCBI Taxonomy" id="888268"/>
    <lineage>
        <taxon>Eukaryota</taxon>
        <taxon>Viridiplantae</taxon>
        <taxon>Streptophyta</taxon>
        <taxon>Embryophyta</taxon>
        <taxon>Tracheophyta</taxon>
        <taxon>Spermatophyta</taxon>
        <taxon>Magnoliopsida</taxon>
        <taxon>Liliopsida</taxon>
        <taxon>Poales</taxon>
        <taxon>Poaceae</taxon>
        <taxon>PACMAD clade</taxon>
        <taxon>Panicoideae</taxon>
        <taxon>Panicodae</taxon>
        <taxon>Paniceae</taxon>
        <taxon>Dichantheliinae</taxon>
        <taxon>Dichanthelium</taxon>
    </lineage>
</organism>
<dbReference type="SUPFAM" id="SSF52047">
    <property type="entry name" value="RNI-like"/>
    <property type="match status" value="1"/>
</dbReference>
<gene>
    <name evidence="2" type="ORF">BAE44_0013476</name>
</gene>
<dbReference type="Gene3D" id="3.80.10.10">
    <property type="entry name" value="Ribonuclease Inhibitor"/>
    <property type="match status" value="1"/>
</dbReference>
<dbReference type="InterPro" id="IPR032675">
    <property type="entry name" value="LRR_dom_sf"/>
</dbReference>
<dbReference type="Pfam" id="PF00646">
    <property type="entry name" value="F-box"/>
    <property type="match status" value="1"/>
</dbReference>
<dbReference type="PROSITE" id="PS50181">
    <property type="entry name" value="FBOX"/>
    <property type="match status" value="1"/>
</dbReference>
<sequence length="357" mass="39767">MPPGKTAKTAVQSVAGGGSGGIESLPDGVLEHILGFLPSPEAVRTCVLARRWRHLWKSATGLRVGCWDSAEPVSLEEPRSFVNHLLLLRGGAPLDTCYLKFYARPSSHDDESHVNLSFRHLVMCKVWVLGLSLFGHSSGEPWLELSNLPLISQHLVRLELEGVQVHDSLLNLSSCPALEHLELYGCELSSVKKILSESLKHLSIMNLVCSSDSCIRICTPNLVWLRLEYLNRTPLLERMPSLLKAIIRITMGCWDNCTNANYETCHCESCDSSDSMANGNKNGVLLKGLSEAKSLALMSEPVMFIFKRDLRWCPMFTKLKTLLLDDYWCPPDGFHALACILEHSPVLEKLTFQLGEQ</sequence>
<name>A0A1E5VK65_9POAL</name>
<dbReference type="InterPro" id="IPR001810">
    <property type="entry name" value="F-box_dom"/>
</dbReference>
<dbReference type="SUPFAM" id="SSF81383">
    <property type="entry name" value="F-box domain"/>
    <property type="match status" value="1"/>
</dbReference>
<evidence type="ECO:0000259" key="1">
    <source>
        <dbReference type="PROSITE" id="PS50181"/>
    </source>
</evidence>